<evidence type="ECO:0000313" key="3">
    <source>
        <dbReference type="Proteomes" id="UP001589798"/>
    </source>
</evidence>
<protein>
    <submittedName>
        <fullName evidence="2">Uncharacterized protein</fullName>
    </submittedName>
</protein>
<feature type="transmembrane region" description="Helical" evidence="1">
    <location>
        <begin position="54"/>
        <end position="71"/>
    </location>
</feature>
<dbReference type="EMBL" id="JBHLWK010000005">
    <property type="protein sequence ID" value="MFC0202978.1"/>
    <property type="molecule type" value="Genomic_DNA"/>
</dbReference>
<accession>A0ABV6CQH0</accession>
<name>A0ABV6CQH0_9SPHN</name>
<gene>
    <name evidence="2" type="ORF">ACFFJC_01700</name>
</gene>
<dbReference type="Proteomes" id="UP001589798">
    <property type="component" value="Unassembled WGS sequence"/>
</dbReference>
<organism evidence="2 3">
    <name type="scientific">Novosphingobium soli</name>
    <dbReference type="NCBI Taxonomy" id="574956"/>
    <lineage>
        <taxon>Bacteria</taxon>
        <taxon>Pseudomonadati</taxon>
        <taxon>Pseudomonadota</taxon>
        <taxon>Alphaproteobacteria</taxon>
        <taxon>Sphingomonadales</taxon>
        <taxon>Sphingomonadaceae</taxon>
        <taxon>Novosphingobium</taxon>
    </lineage>
</organism>
<evidence type="ECO:0000313" key="2">
    <source>
        <dbReference type="EMBL" id="MFC0202978.1"/>
    </source>
</evidence>
<keyword evidence="1" id="KW-0472">Membrane</keyword>
<reference evidence="2 3" key="1">
    <citation type="submission" date="2024-09" db="EMBL/GenBank/DDBJ databases">
        <authorList>
            <person name="Sun Q."/>
            <person name="Mori K."/>
        </authorList>
    </citation>
    <scope>NUCLEOTIDE SEQUENCE [LARGE SCALE GENOMIC DNA]</scope>
    <source>
        <strain evidence="2 3">CCM 7706</strain>
    </source>
</reference>
<keyword evidence="1" id="KW-1133">Transmembrane helix</keyword>
<evidence type="ECO:0000256" key="1">
    <source>
        <dbReference type="SAM" id="Phobius"/>
    </source>
</evidence>
<comment type="caution">
    <text evidence="2">The sequence shown here is derived from an EMBL/GenBank/DDBJ whole genome shotgun (WGS) entry which is preliminary data.</text>
</comment>
<feature type="transmembrane region" description="Helical" evidence="1">
    <location>
        <begin position="77"/>
        <end position="97"/>
    </location>
</feature>
<proteinExistence type="predicted"/>
<dbReference type="RefSeq" id="WP_379485851.1">
    <property type="nucleotide sequence ID" value="NZ_JBHLWK010000005.1"/>
</dbReference>
<sequence>MNYVADTLGISRDTLNVKVCQLKGFLQVKSREAAELKATMQQNVRENFQNASSFMKLVYGLTGIVSIAFAIEVATGVTAAALALIGVFLLFVGLAELKRLVKPAWEKFTTDLKDAFTL</sequence>
<keyword evidence="1" id="KW-0812">Transmembrane</keyword>
<keyword evidence="3" id="KW-1185">Reference proteome</keyword>